<accession>A0A397V5Z2</accession>
<organism evidence="1 2">
    <name type="scientific">Gigaspora rosea</name>
    <dbReference type="NCBI Taxonomy" id="44941"/>
    <lineage>
        <taxon>Eukaryota</taxon>
        <taxon>Fungi</taxon>
        <taxon>Fungi incertae sedis</taxon>
        <taxon>Mucoromycota</taxon>
        <taxon>Glomeromycotina</taxon>
        <taxon>Glomeromycetes</taxon>
        <taxon>Diversisporales</taxon>
        <taxon>Gigasporaceae</taxon>
        <taxon>Gigaspora</taxon>
    </lineage>
</organism>
<evidence type="ECO:0000313" key="1">
    <source>
        <dbReference type="EMBL" id="RIB17880.1"/>
    </source>
</evidence>
<name>A0A397V5Z2_9GLOM</name>
<dbReference type="EMBL" id="QKWP01000576">
    <property type="protein sequence ID" value="RIB17880.1"/>
    <property type="molecule type" value="Genomic_DNA"/>
</dbReference>
<sequence length="157" mass="17943">MQLNYNSQTNTDAISLLHMGIKNLVQDLISYQNIQKSRYTNQAKIKKWALYGKLWGVAHNSSKENQIVKENKEVEQIQNLIKSQRKGRPSGSGRPGKQLRIQSSLEEQHLAITSQNINNNSMVKKYKCSFCSSFSHTKARCPLNANKNRQPLQQLSL</sequence>
<keyword evidence="2" id="KW-1185">Reference proteome</keyword>
<protein>
    <submittedName>
        <fullName evidence="1">Uncharacterized protein</fullName>
    </submittedName>
</protein>
<gene>
    <name evidence="1" type="ORF">C2G38_2311972</name>
</gene>
<evidence type="ECO:0000313" key="2">
    <source>
        <dbReference type="Proteomes" id="UP000266673"/>
    </source>
</evidence>
<dbReference type="Proteomes" id="UP000266673">
    <property type="component" value="Unassembled WGS sequence"/>
</dbReference>
<dbReference type="AlphaFoldDB" id="A0A397V5Z2"/>
<reference evidence="1 2" key="1">
    <citation type="submission" date="2018-06" db="EMBL/GenBank/DDBJ databases">
        <title>Comparative genomics reveals the genomic features of Rhizophagus irregularis, R. cerebriforme, R. diaphanum and Gigaspora rosea, and their symbiotic lifestyle signature.</title>
        <authorList>
            <person name="Morin E."/>
            <person name="San Clemente H."/>
            <person name="Chen E.C.H."/>
            <person name="De La Providencia I."/>
            <person name="Hainaut M."/>
            <person name="Kuo A."/>
            <person name="Kohler A."/>
            <person name="Murat C."/>
            <person name="Tang N."/>
            <person name="Roy S."/>
            <person name="Loubradou J."/>
            <person name="Henrissat B."/>
            <person name="Grigoriev I.V."/>
            <person name="Corradi N."/>
            <person name="Roux C."/>
            <person name="Martin F.M."/>
        </authorList>
    </citation>
    <scope>NUCLEOTIDE SEQUENCE [LARGE SCALE GENOMIC DNA]</scope>
    <source>
        <strain evidence="1 2">DAOM 194757</strain>
    </source>
</reference>
<comment type="caution">
    <text evidence="1">The sequence shown here is derived from an EMBL/GenBank/DDBJ whole genome shotgun (WGS) entry which is preliminary data.</text>
</comment>
<dbReference type="OrthoDB" id="2446307at2759"/>
<proteinExistence type="predicted"/>